<dbReference type="SUPFAM" id="SSF50969">
    <property type="entry name" value="YVTN repeat-like/Quinoprotein amine dehydrogenase"/>
    <property type="match status" value="1"/>
</dbReference>
<gene>
    <name evidence="1" type="ORF">MPLG2_0664</name>
</gene>
<organism evidence="1 2">
    <name type="scientific">Micropruina glycogenica</name>
    <dbReference type="NCBI Taxonomy" id="75385"/>
    <lineage>
        <taxon>Bacteria</taxon>
        <taxon>Bacillati</taxon>
        <taxon>Actinomycetota</taxon>
        <taxon>Actinomycetes</taxon>
        <taxon>Propionibacteriales</taxon>
        <taxon>Nocardioidaceae</taxon>
        <taxon>Micropruina</taxon>
    </lineage>
</organism>
<evidence type="ECO:0000313" key="1">
    <source>
        <dbReference type="EMBL" id="SPD85700.1"/>
    </source>
</evidence>
<dbReference type="RefSeq" id="WP_105184874.1">
    <property type="nucleotide sequence ID" value="NZ_BAAAGO010000042.1"/>
</dbReference>
<dbReference type="InterPro" id="IPR051200">
    <property type="entry name" value="Host-pathogen_enzymatic-act"/>
</dbReference>
<dbReference type="InterPro" id="IPR011044">
    <property type="entry name" value="Quino_amine_DH_bsu"/>
</dbReference>
<dbReference type="OrthoDB" id="9790815at2"/>
<sequence>MELFVSANDAKLVRDQGRDAFPDDPGPDMLTLFDLDAARVLATVPVQNSIVGPPQAVALSPDATLAVVAAPTRYDRAAGSLRFADVLQVVRLALRGTPVEVIEIGAHPQSVAFTPDGRRLLVTTVTGEVIVFDVAEGEVLLRERLRVGAGSLSGLGVLADGTAAIVSLRDEQGAAVLDLTGPDVTVLPERLATGVSPYVVDVDAAAHWAVIGSVGWGGKAFKSGSSVADADLISLVDTSARPFRTVDHAAVPSIPEGVAISPDGGWVVALCMAGSQLPADAPGTSPTGRLELFANDDGRLRRVDGIATGAAAQGVVFSRDSRRIVAQLYADRCLAVYEVSGESLSDTGVRIAVDGGPASLRRG</sequence>
<keyword evidence="2" id="KW-1185">Reference proteome</keyword>
<dbReference type="AlphaFoldDB" id="A0A2N9JDR3"/>
<dbReference type="KEGG" id="mgg:MPLG2_0664"/>
<protein>
    <submittedName>
        <fullName evidence="1">Uncharacterized protein</fullName>
    </submittedName>
</protein>
<dbReference type="InterPro" id="IPR015943">
    <property type="entry name" value="WD40/YVTN_repeat-like_dom_sf"/>
</dbReference>
<dbReference type="Gene3D" id="2.130.10.10">
    <property type="entry name" value="YVTN repeat-like/Quinoprotein amine dehydrogenase"/>
    <property type="match status" value="2"/>
</dbReference>
<dbReference type="PANTHER" id="PTHR47197">
    <property type="entry name" value="PROTEIN NIRF"/>
    <property type="match status" value="1"/>
</dbReference>
<dbReference type="EMBL" id="LT985188">
    <property type="protein sequence ID" value="SPD85700.1"/>
    <property type="molecule type" value="Genomic_DNA"/>
</dbReference>
<reference evidence="1 2" key="1">
    <citation type="submission" date="2018-02" db="EMBL/GenBank/DDBJ databases">
        <authorList>
            <person name="Cohen D.B."/>
            <person name="Kent A.D."/>
        </authorList>
    </citation>
    <scope>NUCLEOTIDE SEQUENCE [LARGE SCALE GENOMIC DNA]</scope>
    <source>
        <strain evidence="1">1</strain>
    </source>
</reference>
<dbReference type="PANTHER" id="PTHR47197:SF3">
    <property type="entry name" value="DIHYDRO-HEME D1 DEHYDROGENASE"/>
    <property type="match status" value="1"/>
</dbReference>
<name>A0A2N9JDR3_9ACTN</name>
<proteinExistence type="predicted"/>
<evidence type="ECO:0000313" key="2">
    <source>
        <dbReference type="Proteomes" id="UP000238164"/>
    </source>
</evidence>
<accession>A0A2N9JDR3</accession>
<dbReference type="Proteomes" id="UP000238164">
    <property type="component" value="Chromosome 1"/>
</dbReference>